<dbReference type="SUPFAM" id="SSF52540">
    <property type="entry name" value="P-loop containing nucleoside triphosphate hydrolases"/>
    <property type="match status" value="1"/>
</dbReference>
<gene>
    <name evidence="5" type="ORF">FYJ51_06860</name>
</gene>
<dbReference type="PROSITE" id="PS50893">
    <property type="entry name" value="ABC_TRANSPORTER_2"/>
    <property type="match status" value="1"/>
</dbReference>
<dbReference type="InterPro" id="IPR017871">
    <property type="entry name" value="ABC_transporter-like_CS"/>
</dbReference>
<dbReference type="InterPro" id="IPR027417">
    <property type="entry name" value="P-loop_NTPase"/>
</dbReference>
<reference evidence="5 6" key="1">
    <citation type="submission" date="2019-08" db="EMBL/GenBank/DDBJ databases">
        <title>In-depth cultivation of the pig gut microbiome towards novel bacterial diversity and tailored functional studies.</title>
        <authorList>
            <person name="Wylensek D."/>
            <person name="Hitch T.C.A."/>
            <person name="Clavel T."/>
        </authorList>
    </citation>
    <scope>NUCLEOTIDE SEQUENCE [LARGE SCALE GENOMIC DNA]</scope>
    <source>
        <strain evidence="5 6">Oil+RF-744-GAM-WT-6</strain>
    </source>
</reference>
<dbReference type="InterPro" id="IPR003593">
    <property type="entry name" value="AAA+_ATPase"/>
</dbReference>
<protein>
    <submittedName>
        <fullName evidence="5">ABC transporter ATP-binding protein</fullName>
    </submittedName>
</protein>
<evidence type="ECO:0000259" key="4">
    <source>
        <dbReference type="PROSITE" id="PS50893"/>
    </source>
</evidence>
<evidence type="ECO:0000313" key="5">
    <source>
        <dbReference type="EMBL" id="MSS58623.1"/>
    </source>
</evidence>
<sequence>MPEKEVARMPEIEICGLCKGFNGLIIFDHADMHVTGGKIIGLTGPNGSGKSVLLKCICGLMTPDAGRIMINGKPVLRTDVYQNNIGVSIEKPSFIESFSGLENLKYLAGFRKKVTKEEMLQWMKTFGIYSARNMPVGKYSLGMKQKLAIIQAIMEEQQILLLDEVSNSLDRKSKELLMSLLMKLREEGRLILYVNHDAAEVEMLSDEIYEIEEHHICRI</sequence>
<evidence type="ECO:0000313" key="6">
    <source>
        <dbReference type="Proteomes" id="UP000461880"/>
    </source>
</evidence>
<dbReference type="Gene3D" id="3.40.50.300">
    <property type="entry name" value="P-loop containing nucleotide triphosphate hydrolases"/>
    <property type="match status" value="1"/>
</dbReference>
<evidence type="ECO:0000256" key="1">
    <source>
        <dbReference type="ARBA" id="ARBA00022448"/>
    </source>
</evidence>
<comment type="caution">
    <text evidence="5">The sequence shown here is derived from an EMBL/GenBank/DDBJ whole genome shotgun (WGS) entry which is preliminary data.</text>
</comment>
<keyword evidence="3 5" id="KW-0067">ATP-binding</keyword>
<dbReference type="Proteomes" id="UP000461880">
    <property type="component" value="Unassembled WGS sequence"/>
</dbReference>
<dbReference type="CDD" id="cd03230">
    <property type="entry name" value="ABC_DR_subfamily_A"/>
    <property type="match status" value="1"/>
</dbReference>
<dbReference type="InterPro" id="IPR003439">
    <property type="entry name" value="ABC_transporter-like_ATP-bd"/>
</dbReference>
<keyword evidence="1" id="KW-0813">Transport</keyword>
<dbReference type="SMART" id="SM00382">
    <property type="entry name" value="AAA"/>
    <property type="match status" value="1"/>
</dbReference>
<dbReference type="GO" id="GO:0005524">
    <property type="term" value="F:ATP binding"/>
    <property type="evidence" value="ECO:0007669"/>
    <property type="project" value="UniProtKB-KW"/>
</dbReference>
<evidence type="ECO:0000256" key="3">
    <source>
        <dbReference type="ARBA" id="ARBA00022840"/>
    </source>
</evidence>
<accession>A0A7X2TGD9</accession>
<keyword evidence="2" id="KW-0547">Nucleotide-binding</keyword>
<organism evidence="5 6">
    <name type="scientific">Stecheria intestinalis</name>
    <dbReference type="NCBI Taxonomy" id="2606630"/>
    <lineage>
        <taxon>Bacteria</taxon>
        <taxon>Bacillati</taxon>
        <taxon>Bacillota</taxon>
        <taxon>Erysipelotrichia</taxon>
        <taxon>Erysipelotrichales</taxon>
        <taxon>Erysipelotrichaceae</taxon>
        <taxon>Stecheria</taxon>
    </lineage>
</organism>
<dbReference type="AlphaFoldDB" id="A0A7X2TGD9"/>
<dbReference type="Pfam" id="PF00005">
    <property type="entry name" value="ABC_tran"/>
    <property type="match status" value="1"/>
</dbReference>
<evidence type="ECO:0000256" key="2">
    <source>
        <dbReference type="ARBA" id="ARBA00022741"/>
    </source>
</evidence>
<dbReference type="PROSITE" id="PS00211">
    <property type="entry name" value="ABC_TRANSPORTER_1"/>
    <property type="match status" value="1"/>
</dbReference>
<dbReference type="PANTHER" id="PTHR42939:SF1">
    <property type="entry name" value="ABC TRANSPORTER ATP-BINDING PROTEIN ALBC-RELATED"/>
    <property type="match status" value="1"/>
</dbReference>
<feature type="domain" description="ABC transporter" evidence="4">
    <location>
        <begin position="12"/>
        <end position="219"/>
    </location>
</feature>
<name>A0A7X2TGD9_9FIRM</name>
<dbReference type="PANTHER" id="PTHR42939">
    <property type="entry name" value="ABC TRANSPORTER ATP-BINDING PROTEIN ALBC-RELATED"/>
    <property type="match status" value="1"/>
</dbReference>
<dbReference type="InterPro" id="IPR051782">
    <property type="entry name" value="ABC_Transporter_VariousFunc"/>
</dbReference>
<keyword evidence="6" id="KW-1185">Reference proteome</keyword>
<dbReference type="EMBL" id="VUMN01000014">
    <property type="protein sequence ID" value="MSS58623.1"/>
    <property type="molecule type" value="Genomic_DNA"/>
</dbReference>
<dbReference type="GO" id="GO:0016887">
    <property type="term" value="F:ATP hydrolysis activity"/>
    <property type="evidence" value="ECO:0007669"/>
    <property type="project" value="InterPro"/>
</dbReference>
<proteinExistence type="predicted"/>